<dbReference type="Gene3D" id="1.25.10.10">
    <property type="entry name" value="Leucine-rich Repeat Variant"/>
    <property type="match status" value="1"/>
</dbReference>
<dbReference type="PANTHER" id="PTHR19316:SF18">
    <property type="entry name" value="HSP70-BINDING PROTEIN 1"/>
    <property type="match status" value="1"/>
</dbReference>
<dbReference type="EMBL" id="HBGN01021986">
    <property type="protein sequence ID" value="CAD9335940.1"/>
    <property type="molecule type" value="Transcribed_RNA"/>
</dbReference>
<proteinExistence type="predicted"/>
<evidence type="ECO:0000256" key="1">
    <source>
        <dbReference type="SAM" id="MobiDB-lite"/>
    </source>
</evidence>
<dbReference type="InterPro" id="IPR016024">
    <property type="entry name" value="ARM-type_fold"/>
</dbReference>
<organism evidence="2">
    <name type="scientific">Ditylum brightwellii</name>
    <dbReference type="NCBI Taxonomy" id="49249"/>
    <lineage>
        <taxon>Eukaryota</taxon>
        <taxon>Sar</taxon>
        <taxon>Stramenopiles</taxon>
        <taxon>Ochrophyta</taxon>
        <taxon>Bacillariophyta</taxon>
        <taxon>Mediophyceae</taxon>
        <taxon>Lithodesmiophycidae</taxon>
        <taxon>Lithodesmiales</taxon>
        <taxon>Lithodesmiaceae</taxon>
        <taxon>Ditylum</taxon>
    </lineage>
</organism>
<name>A0A7S1ZDQ8_9STRA</name>
<dbReference type="InterPro" id="IPR011989">
    <property type="entry name" value="ARM-like"/>
</dbReference>
<dbReference type="InterPro" id="IPR050693">
    <property type="entry name" value="Hsp70_NEF-Inhibitors"/>
</dbReference>
<feature type="region of interest" description="Disordered" evidence="1">
    <location>
        <begin position="368"/>
        <end position="396"/>
    </location>
</feature>
<evidence type="ECO:0008006" key="3">
    <source>
        <dbReference type="Google" id="ProtNLM"/>
    </source>
</evidence>
<dbReference type="PANTHER" id="PTHR19316">
    <property type="entry name" value="PROTEIN FOLDING REGULATOR"/>
    <property type="match status" value="1"/>
</dbReference>
<dbReference type="SUPFAM" id="SSF48371">
    <property type="entry name" value="ARM repeat"/>
    <property type="match status" value="1"/>
</dbReference>
<accession>A0A7S1ZDQ8</accession>
<dbReference type="GO" id="GO:0005783">
    <property type="term" value="C:endoplasmic reticulum"/>
    <property type="evidence" value="ECO:0007669"/>
    <property type="project" value="TreeGrafter"/>
</dbReference>
<feature type="region of interest" description="Disordered" evidence="1">
    <location>
        <begin position="73"/>
        <end position="94"/>
    </location>
</feature>
<gene>
    <name evidence="2" type="ORF">DBRI1063_LOCUS14033</name>
</gene>
<protein>
    <recommendedName>
        <fullName evidence="3">Nucleotide exchange factor Fes1 domain-containing protein</fullName>
    </recommendedName>
</protein>
<dbReference type="AlphaFoldDB" id="A0A7S1ZDQ8"/>
<evidence type="ECO:0000313" key="2">
    <source>
        <dbReference type="EMBL" id="CAD9335940.1"/>
    </source>
</evidence>
<dbReference type="GO" id="GO:0000774">
    <property type="term" value="F:adenyl-nucleotide exchange factor activity"/>
    <property type="evidence" value="ECO:0007669"/>
    <property type="project" value="TreeGrafter"/>
</dbReference>
<reference evidence="2" key="1">
    <citation type="submission" date="2021-01" db="EMBL/GenBank/DDBJ databases">
        <authorList>
            <person name="Corre E."/>
            <person name="Pelletier E."/>
            <person name="Niang G."/>
            <person name="Scheremetjew M."/>
            <person name="Finn R."/>
            <person name="Kale V."/>
            <person name="Holt S."/>
            <person name="Cochrane G."/>
            <person name="Meng A."/>
            <person name="Brown T."/>
            <person name="Cohen L."/>
        </authorList>
    </citation>
    <scope>NUCLEOTIDE SEQUENCE</scope>
    <source>
        <strain evidence="2">Pop2</strain>
    </source>
</reference>
<sequence length="396" mass="43109">MSSSGGGGNSPFAWLGLLKWSLAHQDGTRPSSDVAPMSEEDRKFLESVMKDGIVDEGERMKTILTELTESLETIRDSVPGETESNGGEQKRKELSEDEISDLLLELRDIVEQIDYARAFTAMGGLPFLIGCASENKAVPRTVRSECLGVLATLCQNNPPVQQALIEMGHIRALSNIYFGEYPKEDDAGGDADESDGMVRTRVIQALSCSVRGHAAAEELLSNDDDGRRSIESGLGMHTDAETLPKPPLKLRKRCMFLLRALVTSDTATEERVELFAPSIRYAAAAFLDIALEPDAELREMSLELLAEVLRRKKGVNVVVDLKGPLGVLGVQRVLAIKALEGEEREYASVELEGWEGLLVELAKIRVTDTNKDSSAEPQNPPDSSSSDKPMLLLGGP</sequence>
<feature type="compositionally biased region" description="Polar residues" evidence="1">
    <location>
        <begin position="375"/>
        <end position="387"/>
    </location>
</feature>